<evidence type="ECO:0000259" key="2">
    <source>
        <dbReference type="Pfam" id="PF01847"/>
    </source>
</evidence>
<dbReference type="Gene3D" id="2.60.40.780">
    <property type="entry name" value="von Hippel-Lindau disease tumour suppressor, beta domain"/>
    <property type="match status" value="1"/>
</dbReference>
<dbReference type="OrthoDB" id="413400at2759"/>
<dbReference type="AlphaFoldDB" id="A0A812B5T4"/>
<dbReference type="CDD" id="cd05468">
    <property type="entry name" value="pVHL"/>
    <property type="match status" value="1"/>
</dbReference>
<organism evidence="3 4">
    <name type="scientific">Acanthosepion pharaonis</name>
    <name type="common">Pharaoh cuttlefish</name>
    <name type="synonym">Sepia pharaonis</name>
    <dbReference type="NCBI Taxonomy" id="158019"/>
    <lineage>
        <taxon>Eukaryota</taxon>
        <taxon>Metazoa</taxon>
        <taxon>Spiralia</taxon>
        <taxon>Lophotrochozoa</taxon>
        <taxon>Mollusca</taxon>
        <taxon>Cephalopoda</taxon>
        <taxon>Coleoidea</taxon>
        <taxon>Decapodiformes</taxon>
        <taxon>Sepiida</taxon>
        <taxon>Sepiina</taxon>
        <taxon>Sepiidae</taxon>
        <taxon>Acanthosepion</taxon>
    </lineage>
</organism>
<dbReference type="SUPFAM" id="SSF49468">
    <property type="entry name" value="VHL"/>
    <property type="match status" value="1"/>
</dbReference>
<dbReference type="InterPro" id="IPR037140">
    <property type="entry name" value="VHL_beta_dom_sf"/>
</dbReference>
<accession>A0A812B5T4</accession>
<proteinExistence type="inferred from homology"/>
<sequence>MSTSLKKGPEIEIQRLRSKGSYLHSYIRFVNCTQRLVDIVWLNHEGVSVRYKTLPSKNWVDVNTYVGHPWIFRDAITGDKLVVQLKEVFEPPAHCYERDGAVRRVVMITIPVYSLKECCLQTLRPIVPANYMENLELPRTLITELKNSLKRNRFLSTVETVQNSNTSAHQPANH</sequence>
<dbReference type="Gene3D" id="1.10.750.10">
    <property type="entry name" value="von Hippel-Lindau disease tumour suppressor, alpha domain"/>
    <property type="match status" value="1"/>
</dbReference>
<evidence type="ECO:0000313" key="4">
    <source>
        <dbReference type="Proteomes" id="UP000597762"/>
    </source>
</evidence>
<evidence type="ECO:0000313" key="3">
    <source>
        <dbReference type="EMBL" id="CAE1169477.1"/>
    </source>
</evidence>
<reference evidence="3" key="1">
    <citation type="submission" date="2021-01" db="EMBL/GenBank/DDBJ databases">
        <authorList>
            <person name="Li R."/>
            <person name="Bekaert M."/>
        </authorList>
    </citation>
    <scope>NUCLEOTIDE SEQUENCE</scope>
    <source>
        <strain evidence="3">Farmed</strain>
    </source>
</reference>
<comment type="caution">
    <text evidence="3">The sequence shown here is derived from an EMBL/GenBank/DDBJ whole genome shotgun (WGS) entry which is preliminary data.</text>
</comment>
<dbReference type="EMBL" id="CAHIKZ030000344">
    <property type="protein sequence ID" value="CAE1169477.1"/>
    <property type="molecule type" value="Genomic_DNA"/>
</dbReference>
<dbReference type="InterPro" id="IPR036208">
    <property type="entry name" value="VHL_sf"/>
</dbReference>
<evidence type="ECO:0000256" key="1">
    <source>
        <dbReference type="ARBA" id="ARBA00010057"/>
    </source>
</evidence>
<dbReference type="InterPro" id="IPR022772">
    <property type="entry name" value="VHL_tumour_suppress_b/a_dom"/>
</dbReference>
<feature type="domain" description="von Hippel-Lindau disease tumour suppressor beta" evidence="2">
    <location>
        <begin position="16"/>
        <end position="91"/>
    </location>
</feature>
<dbReference type="Pfam" id="PF01847">
    <property type="entry name" value="VHL"/>
    <property type="match status" value="1"/>
</dbReference>
<keyword evidence="4" id="KW-1185">Reference proteome</keyword>
<gene>
    <name evidence="3" type="ORF">SPHA_10618</name>
</gene>
<dbReference type="FunFam" id="2.60.40.780:FF:000001">
    <property type="entry name" value="von Hippel-Lindau disease tumor suppressor"/>
    <property type="match status" value="1"/>
</dbReference>
<dbReference type="InterPro" id="IPR024053">
    <property type="entry name" value="VHL_beta_dom"/>
</dbReference>
<comment type="similarity">
    <text evidence="1">Belongs to the VHL family.</text>
</comment>
<name>A0A812B5T4_ACAPH</name>
<dbReference type="InterPro" id="IPR037139">
    <property type="entry name" value="VHL_alpha_dom_sf"/>
</dbReference>
<dbReference type="Proteomes" id="UP000597762">
    <property type="component" value="Unassembled WGS sequence"/>
</dbReference>
<protein>
    <submittedName>
        <fullName evidence="3">VHL</fullName>
    </submittedName>
</protein>